<dbReference type="Gene3D" id="1.20.120.550">
    <property type="entry name" value="Membrane associated eicosanoid/glutathione metabolism-like domain"/>
    <property type="match status" value="1"/>
</dbReference>
<dbReference type="PANTHER" id="PTHR10250:SF15">
    <property type="entry name" value="MICROSOMAL GLUTATHIONE S-TRANSFERASE-RELATED"/>
    <property type="match status" value="1"/>
</dbReference>
<dbReference type="InterPro" id="IPR001129">
    <property type="entry name" value="Membr-assoc_MAPEG"/>
</dbReference>
<evidence type="ECO:0000313" key="6">
    <source>
        <dbReference type="EMBL" id="SIR17112.1"/>
    </source>
</evidence>
<dbReference type="PANTHER" id="PTHR10250">
    <property type="entry name" value="MICROSOMAL GLUTATHIONE S-TRANSFERASE"/>
    <property type="match status" value="1"/>
</dbReference>
<dbReference type="GO" id="GO:0004364">
    <property type="term" value="F:glutathione transferase activity"/>
    <property type="evidence" value="ECO:0007669"/>
    <property type="project" value="TreeGrafter"/>
</dbReference>
<feature type="transmembrane region" description="Helical" evidence="5">
    <location>
        <begin position="56"/>
        <end position="84"/>
    </location>
</feature>
<evidence type="ECO:0000256" key="3">
    <source>
        <dbReference type="ARBA" id="ARBA00022989"/>
    </source>
</evidence>
<dbReference type="GO" id="GO:0004602">
    <property type="term" value="F:glutathione peroxidase activity"/>
    <property type="evidence" value="ECO:0007669"/>
    <property type="project" value="TreeGrafter"/>
</dbReference>
<evidence type="ECO:0000256" key="1">
    <source>
        <dbReference type="ARBA" id="ARBA00004141"/>
    </source>
</evidence>
<dbReference type="InterPro" id="IPR023352">
    <property type="entry name" value="MAPEG-like_dom_sf"/>
</dbReference>
<keyword evidence="2 5" id="KW-0812">Transmembrane</keyword>
<protein>
    <submittedName>
        <fullName evidence="6">MAPEG family protein</fullName>
    </submittedName>
</protein>
<dbReference type="GO" id="GO:0016020">
    <property type="term" value="C:membrane"/>
    <property type="evidence" value="ECO:0007669"/>
    <property type="project" value="UniProtKB-SubCell"/>
</dbReference>
<dbReference type="InterPro" id="IPR050997">
    <property type="entry name" value="MAPEG"/>
</dbReference>
<evidence type="ECO:0000256" key="5">
    <source>
        <dbReference type="SAM" id="Phobius"/>
    </source>
</evidence>
<proteinExistence type="predicted"/>
<sequence>MNYVHIVAVLAVLQFFLFGILVGFAREKHGVMAPATSGHELFNRAFRVHQNTLEQLVGFLPALLIASLYWPNAVIAGIGVIYLIGRFIYWRLYLANPAKRSPGFLLTVIPTFTLLAAAAVGAIVRHAA</sequence>
<evidence type="ECO:0000313" key="7">
    <source>
        <dbReference type="Proteomes" id="UP000241788"/>
    </source>
</evidence>
<dbReference type="Proteomes" id="UP000241788">
    <property type="component" value="Unassembled WGS sequence"/>
</dbReference>
<keyword evidence="7" id="KW-1185">Reference proteome</keyword>
<dbReference type="AlphaFoldDB" id="A0A1N6YRC7"/>
<dbReference type="RefSeq" id="WP_076588721.1">
    <property type="nucleotide sequence ID" value="NZ_FTLW01000016.1"/>
</dbReference>
<dbReference type="Pfam" id="PF01124">
    <property type="entry name" value="MAPEG"/>
    <property type="match status" value="1"/>
</dbReference>
<evidence type="ECO:0000256" key="2">
    <source>
        <dbReference type="ARBA" id="ARBA00022692"/>
    </source>
</evidence>
<feature type="transmembrane region" description="Helical" evidence="5">
    <location>
        <begin position="6"/>
        <end position="25"/>
    </location>
</feature>
<reference evidence="7" key="1">
    <citation type="submission" date="2017-01" db="EMBL/GenBank/DDBJ databases">
        <authorList>
            <person name="Varghese N."/>
            <person name="Submissions S."/>
        </authorList>
    </citation>
    <scope>NUCLEOTIDE SEQUENCE [LARGE SCALE GENOMIC DNA]</scope>
    <source>
        <strain evidence="7">UM1</strain>
    </source>
</reference>
<name>A0A1N6YRC7_9GAMM</name>
<dbReference type="GO" id="GO:0006691">
    <property type="term" value="P:leukotriene metabolic process"/>
    <property type="evidence" value="ECO:0007669"/>
    <property type="project" value="UniProtKB-ARBA"/>
</dbReference>
<dbReference type="EMBL" id="FTLW01000016">
    <property type="protein sequence ID" value="SIR17112.1"/>
    <property type="molecule type" value="Genomic_DNA"/>
</dbReference>
<dbReference type="OrthoDB" id="464934at2"/>
<organism evidence="6 7">
    <name type="scientific">Solilutibacter tolerans</name>
    <dbReference type="NCBI Taxonomy" id="1604334"/>
    <lineage>
        <taxon>Bacteria</taxon>
        <taxon>Pseudomonadati</taxon>
        <taxon>Pseudomonadota</taxon>
        <taxon>Gammaproteobacteria</taxon>
        <taxon>Lysobacterales</taxon>
        <taxon>Lysobacteraceae</taxon>
        <taxon>Solilutibacter</taxon>
    </lineage>
</organism>
<keyword evidence="3 5" id="KW-1133">Transmembrane helix</keyword>
<dbReference type="STRING" id="1604334.SAMN05421546_0033"/>
<feature type="transmembrane region" description="Helical" evidence="5">
    <location>
        <begin position="104"/>
        <end position="124"/>
    </location>
</feature>
<keyword evidence="4 5" id="KW-0472">Membrane</keyword>
<evidence type="ECO:0000256" key="4">
    <source>
        <dbReference type="ARBA" id="ARBA00023136"/>
    </source>
</evidence>
<dbReference type="SUPFAM" id="SSF161084">
    <property type="entry name" value="MAPEG domain-like"/>
    <property type="match status" value="1"/>
</dbReference>
<gene>
    <name evidence="6" type="ORF">SAMN05421546_0033</name>
</gene>
<accession>A0A1N6YRC7</accession>
<comment type="subcellular location">
    <subcellularLocation>
        <location evidence="1">Membrane</location>
        <topology evidence="1">Multi-pass membrane protein</topology>
    </subcellularLocation>
</comment>